<sequence>MAAMTNTPHPVRVTGRLDPGVSRGLWLVKWLLLIPHLIVLAALGVAFTVLTVVAFFAILVTGRYPRAIFGFNVGVLRWGWRVVFYGYAAGATDRYPPFTLADVPDYPARLDVDYPERLSRGLVLVKWWLLAIPQYVVLAFLLGAGSTVVDRVDGLTSSAFDGGLILVLVLFAVVAMLFTGRYPRGLFDLAVGLDRWVLRVIAYTSLMTDVYPPFRLDQGGEEPLPPLPPTDTGGPGEAAEPPRSEAPGTVPAAAGPRAGVGATVMSRPTAAPPRPPAAPEQAVAVPPPSAGRSVTIVIGALLTAFALGMVAVGITGMAVDRAGRDAAGFIASGIGSAATAGHALRTDPLVIESPQDPDLVAQLLGDVTLQARAVGGRDVFVGIAPSSSVAGYLGGVAAGVWRANGAVPAGIVDVAGGAPATPPAAQAFWTVSASGPGTQTVTWTPAPGTWTAVVMNADGSAPVQAEVQVGAQVPVLRVTAAAMLGVGLGLLVIGVVLVAVGARPTRQPAVAAR</sequence>
<dbReference type="Proteomes" id="UP001501598">
    <property type="component" value="Unassembled WGS sequence"/>
</dbReference>
<dbReference type="EMBL" id="BAABGT010000025">
    <property type="protein sequence ID" value="GAA4542209.1"/>
    <property type="molecule type" value="Genomic_DNA"/>
</dbReference>
<feature type="transmembrane region" description="Helical" evidence="2">
    <location>
        <begin position="33"/>
        <end position="60"/>
    </location>
</feature>
<feature type="transmembrane region" description="Helical" evidence="2">
    <location>
        <begin position="480"/>
        <end position="500"/>
    </location>
</feature>
<keyword evidence="2" id="KW-1133">Transmembrane helix</keyword>
<evidence type="ECO:0000313" key="4">
    <source>
        <dbReference type="Proteomes" id="UP001501598"/>
    </source>
</evidence>
<gene>
    <name evidence="3" type="ORF">GCM10023175_17200</name>
</gene>
<reference evidence="4" key="1">
    <citation type="journal article" date="2019" name="Int. J. Syst. Evol. Microbiol.">
        <title>The Global Catalogue of Microorganisms (GCM) 10K type strain sequencing project: providing services to taxonomists for standard genome sequencing and annotation.</title>
        <authorList>
            <consortium name="The Broad Institute Genomics Platform"/>
            <consortium name="The Broad Institute Genome Sequencing Center for Infectious Disease"/>
            <person name="Wu L."/>
            <person name="Ma J."/>
        </authorList>
    </citation>
    <scope>NUCLEOTIDE SEQUENCE [LARGE SCALE GENOMIC DNA]</scope>
    <source>
        <strain evidence="4">JCM 17906</strain>
    </source>
</reference>
<evidence type="ECO:0000313" key="3">
    <source>
        <dbReference type="EMBL" id="GAA4542209.1"/>
    </source>
</evidence>
<feature type="region of interest" description="Disordered" evidence="1">
    <location>
        <begin position="218"/>
        <end position="284"/>
    </location>
</feature>
<name>A0ABP8RM17_9PSEU</name>
<feature type="transmembrane region" description="Helical" evidence="2">
    <location>
        <begin position="155"/>
        <end position="178"/>
    </location>
</feature>
<feature type="transmembrane region" description="Helical" evidence="2">
    <location>
        <begin position="127"/>
        <end position="149"/>
    </location>
</feature>
<protein>
    <recommendedName>
        <fullName evidence="5">DUF4389 domain-containing protein</fullName>
    </recommendedName>
</protein>
<feature type="compositionally biased region" description="Low complexity" evidence="1">
    <location>
        <begin position="246"/>
        <end position="264"/>
    </location>
</feature>
<accession>A0ABP8RM17</accession>
<dbReference type="Pfam" id="PF14333">
    <property type="entry name" value="DUF4389"/>
    <property type="match status" value="2"/>
</dbReference>
<proteinExistence type="predicted"/>
<keyword evidence="2" id="KW-0812">Transmembrane</keyword>
<evidence type="ECO:0008006" key="5">
    <source>
        <dbReference type="Google" id="ProtNLM"/>
    </source>
</evidence>
<organism evidence="3 4">
    <name type="scientific">Pseudonocardia xishanensis</name>
    <dbReference type="NCBI Taxonomy" id="630995"/>
    <lineage>
        <taxon>Bacteria</taxon>
        <taxon>Bacillati</taxon>
        <taxon>Actinomycetota</taxon>
        <taxon>Actinomycetes</taxon>
        <taxon>Pseudonocardiales</taxon>
        <taxon>Pseudonocardiaceae</taxon>
        <taxon>Pseudonocardia</taxon>
    </lineage>
</organism>
<dbReference type="InterPro" id="IPR025498">
    <property type="entry name" value="DUF4389"/>
</dbReference>
<comment type="caution">
    <text evidence="3">The sequence shown here is derived from an EMBL/GenBank/DDBJ whole genome shotgun (WGS) entry which is preliminary data.</text>
</comment>
<keyword evidence="4" id="KW-1185">Reference proteome</keyword>
<keyword evidence="2" id="KW-0472">Membrane</keyword>
<evidence type="ECO:0000256" key="1">
    <source>
        <dbReference type="SAM" id="MobiDB-lite"/>
    </source>
</evidence>
<evidence type="ECO:0000256" key="2">
    <source>
        <dbReference type="SAM" id="Phobius"/>
    </source>
</evidence>
<feature type="transmembrane region" description="Helical" evidence="2">
    <location>
        <begin position="296"/>
        <end position="319"/>
    </location>
</feature>